<proteinExistence type="predicted"/>
<dbReference type="InterPro" id="IPR036388">
    <property type="entry name" value="WH-like_DNA-bd_sf"/>
</dbReference>
<name>A0AAU9QWS4_9VIBR</name>
<dbReference type="SUPFAM" id="SSF46785">
    <property type="entry name" value="Winged helix' DNA-binding domain"/>
    <property type="match status" value="1"/>
</dbReference>
<evidence type="ECO:0000313" key="3">
    <source>
        <dbReference type="Proteomes" id="UP001295462"/>
    </source>
</evidence>
<dbReference type="InterPro" id="IPR005471">
    <property type="entry name" value="Tscrpt_reg_IclR_N"/>
</dbReference>
<dbReference type="Gene3D" id="1.10.10.10">
    <property type="entry name" value="Winged helix-like DNA-binding domain superfamily/Winged helix DNA-binding domain"/>
    <property type="match status" value="1"/>
</dbReference>
<organism evidence="2 3">
    <name type="scientific">Vibrio jasicida</name>
    <dbReference type="NCBI Taxonomy" id="766224"/>
    <lineage>
        <taxon>Bacteria</taxon>
        <taxon>Pseudomonadati</taxon>
        <taxon>Pseudomonadota</taxon>
        <taxon>Gammaproteobacteria</taxon>
        <taxon>Vibrionales</taxon>
        <taxon>Vibrionaceae</taxon>
        <taxon>Vibrio</taxon>
    </lineage>
</organism>
<dbReference type="EMBL" id="CAKMUD010000105">
    <property type="protein sequence ID" value="CAH1601446.1"/>
    <property type="molecule type" value="Genomic_DNA"/>
</dbReference>
<dbReference type="RefSeq" id="WP_409589935.1">
    <property type="nucleotide sequence ID" value="NZ_CAKMTZ010000104.1"/>
</dbReference>
<reference evidence="2" key="1">
    <citation type="submission" date="2022-01" db="EMBL/GenBank/DDBJ databases">
        <authorList>
            <person name="Lagorce A."/>
        </authorList>
    </citation>
    <scope>NUCLEOTIDE SEQUENCE</scope>
    <source>
        <strain evidence="2">Th15_F1_A12</strain>
    </source>
</reference>
<sequence length="130" mass="15017">MDSRIDVYIIQNDQIESVRTHIKMSKNHNQKTLSILRVIAQREEPSLSSIIADTNLPKSTIMRHLSMLREDYCLVLKTVRDNRRRFYQVESWGAFDPEFFRALTDEDVASTSVASISDPTRLKGNNSTNE</sequence>
<protein>
    <recommendedName>
        <fullName evidence="1">HTH iclR-type domain-containing protein</fullName>
    </recommendedName>
</protein>
<evidence type="ECO:0000259" key="1">
    <source>
        <dbReference type="Pfam" id="PF09339"/>
    </source>
</evidence>
<evidence type="ECO:0000313" key="2">
    <source>
        <dbReference type="EMBL" id="CAH1601446.1"/>
    </source>
</evidence>
<dbReference type="GO" id="GO:0006355">
    <property type="term" value="P:regulation of DNA-templated transcription"/>
    <property type="evidence" value="ECO:0007669"/>
    <property type="project" value="InterPro"/>
</dbReference>
<dbReference type="GO" id="GO:0003677">
    <property type="term" value="F:DNA binding"/>
    <property type="evidence" value="ECO:0007669"/>
    <property type="project" value="InterPro"/>
</dbReference>
<accession>A0AAU9QWS4</accession>
<dbReference type="AlphaFoldDB" id="A0AAU9QWS4"/>
<dbReference type="Proteomes" id="UP001295462">
    <property type="component" value="Unassembled WGS sequence"/>
</dbReference>
<gene>
    <name evidence="2" type="ORF">THF1A12_50046</name>
</gene>
<feature type="domain" description="HTH iclR-type" evidence="1">
    <location>
        <begin position="30"/>
        <end position="70"/>
    </location>
</feature>
<dbReference type="Pfam" id="PF09339">
    <property type="entry name" value="HTH_IclR"/>
    <property type="match status" value="1"/>
</dbReference>
<dbReference type="InterPro" id="IPR036390">
    <property type="entry name" value="WH_DNA-bd_sf"/>
</dbReference>
<comment type="caution">
    <text evidence="2">The sequence shown here is derived from an EMBL/GenBank/DDBJ whole genome shotgun (WGS) entry which is preliminary data.</text>
</comment>